<name>A0A1F4UH95_9BACT</name>
<accession>A0A1F4UH95</accession>
<comment type="caution">
    <text evidence="1">The sequence shown here is derived from an EMBL/GenBank/DDBJ whole genome shotgun (WGS) entry which is preliminary data.</text>
</comment>
<dbReference type="EMBL" id="MEUN01000067">
    <property type="protein sequence ID" value="OGC44311.1"/>
    <property type="molecule type" value="Genomic_DNA"/>
</dbReference>
<protein>
    <recommendedName>
        <fullName evidence="3">Response regulatory domain-containing protein</fullName>
    </recommendedName>
</protein>
<proteinExistence type="predicted"/>
<reference evidence="1 2" key="1">
    <citation type="journal article" date="2016" name="Nat. Commun.">
        <title>Thousands of microbial genomes shed light on interconnected biogeochemical processes in an aquifer system.</title>
        <authorList>
            <person name="Anantharaman K."/>
            <person name="Brown C.T."/>
            <person name="Hug L.A."/>
            <person name="Sharon I."/>
            <person name="Castelle C.J."/>
            <person name="Probst A.J."/>
            <person name="Thomas B.C."/>
            <person name="Singh A."/>
            <person name="Wilkins M.J."/>
            <person name="Karaoz U."/>
            <person name="Brodie E.L."/>
            <person name="Williams K.H."/>
            <person name="Hubbard S.S."/>
            <person name="Banfield J.F."/>
        </authorList>
    </citation>
    <scope>NUCLEOTIDE SEQUENCE [LARGE SCALE GENOMIC DNA]</scope>
</reference>
<gene>
    <name evidence="1" type="ORF">A2400_01130</name>
</gene>
<evidence type="ECO:0000313" key="1">
    <source>
        <dbReference type="EMBL" id="OGC44311.1"/>
    </source>
</evidence>
<evidence type="ECO:0008006" key="3">
    <source>
        <dbReference type="Google" id="ProtNLM"/>
    </source>
</evidence>
<evidence type="ECO:0000313" key="2">
    <source>
        <dbReference type="Proteomes" id="UP000177434"/>
    </source>
</evidence>
<dbReference type="Proteomes" id="UP000177434">
    <property type="component" value="Unassembled WGS sequence"/>
</dbReference>
<dbReference type="AlphaFoldDB" id="A0A1F4UH95"/>
<organism evidence="1 2">
    <name type="scientific">candidate division WS6 bacterium RIFOXYB1_FULL_33_14</name>
    <dbReference type="NCBI Taxonomy" id="1817896"/>
    <lineage>
        <taxon>Bacteria</taxon>
        <taxon>Candidatus Dojkabacteria</taxon>
    </lineage>
</organism>
<sequence>MNGNIDLNDKFRFIIVDDSSNKIEFIKQTLLDIDIEPYVINRGMYCRRTIFTAIEAHEKGKIPAIFLDEYLGTNELDSGTLISFALSEYLKGKGGILFPTSPFHQLQLEKWSKVFSEEQDDWYIEKDLNPLSENFNSREISRVCNEFLSYVDSKEERSERKHG</sequence>